<evidence type="ECO:0000313" key="3">
    <source>
        <dbReference type="Proteomes" id="UP001419268"/>
    </source>
</evidence>
<sequence length="80" mass="8724">MVSVLMQERLLGAALGSILAGVAVFEQRKSVYLLISENQSPSTAQLQHTMYSEDMDEAELEGPLKENPLSQALSEIESIS</sequence>
<name>A0AAP0PXR2_9MAGN</name>
<dbReference type="AlphaFoldDB" id="A0AAP0PXR2"/>
<feature type="region of interest" description="Disordered" evidence="1">
    <location>
        <begin position="52"/>
        <end position="80"/>
    </location>
</feature>
<dbReference type="Proteomes" id="UP001419268">
    <property type="component" value="Unassembled WGS sequence"/>
</dbReference>
<dbReference type="EMBL" id="JBBNAG010000002">
    <property type="protein sequence ID" value="KAK9158364.1"/>
    <property type="molecule type" value="Genomic_DNA"/>
</dbReference>
<feature type="compositionally biased region" description="Polar residues" evidence="1">
    <location>
        <begin position="68"/>
        <end position="80"/>
    </location>
</feature>
<reference evidence="2 3" key="1">
    <citation type="submission" date="2024-01" db="EMBL/GenBank/DDBJ databases">
        <title>Genome assemblies of Stephania.</title>
        <authorList>
            <person name="Yang L."/>
        </authorList>
    </citation>
    <scope>NUCLEOTIDE SEQUENCE [LARGE SCALE GENOMIC DNA]</scope>
    <source>
        <strain evidence="2">JXDWG</strain>
        <tissue evidence="2">Leaf</tissue>
    </source>
</reference>
<protein>
    <submittedName>
        <fullName evidence="2">Uncharacterized protein</fullName>
    </submittedName>
</protein>
<dbReference type="PANTHER" id="PTHR37720:SF2">
    <property type="entry name" value="OS10G0481400 PROTEIN"/>
    <property type="match status" value="1"/>
</dbReference>
<accession>A0AAP0PXR2</accession>
<comment type="caution">
    <text evidence="2">The sequence shown here is derived from an EMBL/GenBank/DDBJ whole genome shotgun (WGS) entry which is preliminary data.</text>
</comment>
<organism evidence="2 3">
    <name type="scientific">Stephania cephalantha</name>
    <dbReference type="NCBI Taxonomy" id="152367"/>
    <lineage>
        <taxon>Eukaryota</taxon>
        <taxon>Viridiplantae</taxon>
        <taxon>Streptophyta</taxon>
        <taxon>Embryophyta</taxon>
        <taxon>Tracheophyta</taxon>
        <taxon>Spermatophyta</taxon>
        <taxon>Magnoliopsida</taxon>
        <taxon>Ranunculales</taxon>
        <taxon>Menispermaceae</taxon>
        <taxon>Menispermoideae</taxon>
        <taxon>Cissampelideae</taxon>
        <taxon>Stephania</taxon>
    </lineage>
</organism>
<gene>
    <name evidence="2" type="ORF">Scep_004938</name>
</gene>
<keyword evidence="3" id="KW-1185">Reference proteome</keyword>
<proteinExistence type="predicted"/>
<dbReference type="PANTHER" id="PTHR37720">
    <property type="entry name" value="OS10G0481400 PROTEIN"/>
    <property type="match status" value="1"/>
</dbReference>
<evidence type="ECO:0000313" key="2">
    <source>
        <dbReference type="EMBL" id="KAK9158364.1"/>
    </source>
</evidence>
<evidence type="ECO:0000256" key="1">
    <source>
        <dbReference type="SAM" id="MobiDB-lite"/>
    </source>
</evidence>